<gene>
    <name evidence="9" type="ORF">HU200_038391</name>
</gene>
<dbReference type="InterPro" id="IPR006702">
    <property type="entry name" value="CASP_dom"/>
</dbReference>
<evidence type="ECO:0000256" key="6">
    <source>
        <dbReference type="ARBA" id="ARBA00023136"/>
    </source>
</evidence>
<evidence type="ECO:0000313" key="9">
    <source>
        <dbReference type="EMBL" id="KAF8694253.1"/>
    </source>
</evidence>
<evidence type="ECO:0000256" key="7">
    <source>
        <dbReference type="RuleBase" id="RU361233"/>
    </source>
</evidence>
<dbReference type="PANTHER" id="PTHR36488:SF10">
    <property type="entry name" value="CASP-LIKE PROTEIN"/>
    <property type="match status" value="1"/>
</dbReference>
<comment type="caution">
    <text evidence="9">The sequence shown here is derived from an EMBL/GenBank/DDBJ whole genome shotgun (WGS) entry which is preliminary data.</text>
</comment>
<comment type="similarity">
    <text evidence="2 7">Belongs to the Casparian strip membrane proteins (CASP) family.</text>
</comment>
<evidence type="ECO:0000256" key="5">
    <source>
        <dbReference type="ARBA" id="ARBA00022989"/>
    </source>
</evidence>
<dbReference type="GO" id="GO:0005886">
    <property type="term" value="C:plasma membrane"/>
    <property type="evidence" value="ECO:0007669"/>
    <property type="project" value="UniProtKB-SubCell"/>
</dbReference>
<keyword evidence="5 7" id="KW-1133">Transmembrane helix</keyword>
<evidence type="ECO:0000256" key="4">
    <source>
        <dbReference type="ARBA" id="ARBA00022692"/>
    </source>
</evidence>
<feature type="domain" description="Casparian strip membrane protein" evidence="8">
    <location>
        <begin position="92"/>
        <end position="237"/>
    </location>
</feature>
<dbReference type="EMBL" id="JACEFO010001910">
    <property type="protein sequence ID" value="KAF8694253.1"/>
    <property type="molecule type" value="Genomic_DNA"/>
</dbReference>
<evidence type="ECO:0000256" key="3">
    <source>
        <dbReference type="ARBA" id="ARBA00022475"/>
    </source>
</evidence>
<evidence type="ECO:0000313" key="10">
    <source>
        <dbReference type="Proteomes" id="UP000636709"/>
    </source>
</evidence>
<keyword evidence="4 7" id="KW-0812">Transmembrane</keyword>
<comment type="subcellular location">
    <subcellularLocation>
        <location evidence="1 7">Cell membrane</location>
        <topology evidence="1 7">Multi-pass membrane protein</topology>
    </subcellularLocation>
</comment>
<name>A0A835BIN7_9POAL</name>
<evidence type="ECO:0000256" key="2">
    <source>
        <dbReference type="ARBA" id="ARBA00007651"/>
    </source>
</evidence>
<dbReference type="Proteomes" id="UP000636709">
    <property type="component" value="Unassembled WGS sequence"/>
</dbReference>
<keyword evidence="10" id="KW-1185">Reference proteome</keyword>
<feature type="transmembrane region" description="Helical" evidence="7">
    <location>
        <begin position="181"/>
        <end position="207"/>
    </location>
</feature>
<feature type="transmembrane region" description="Helical" evidence="7">
    <location>
        <begin position="137"/>
        <end position="160"/>
    </location>
</feature>
<evidence type="ECO:0000256" key="1">
    <source>
        <dbReference type="ARBA" id="ARBA00004651"/>
    </source>
</evidence>
<comment type="subunit">
    <text evidence="7">Homodimer and heterodimers.</text>
</comment>
<proteinExistence type="inferred from homology"/>
<organism evidence="9 10">
    <name type="scientific">Digitaria exilis</name>
    <dbReference type="NCBI Taxonomy" id="1010633"/>
    <lineage>
        <taxon>Eukaryota</taxon>
        <taxon>Viridiplantae</taxon>
        <taxon>Streptophyta</taxon>
        <taxon>Embryophyta</taxon>
        <taxon>Tracheophyta</taxon>
        <taxon>Spermatophyta</taxon>
        <taxon>Magnoliopsida</taxon>
        <taxon>Liliopsida</taxon>
        <taxon>Poales</taxon>
        <taxon>Poaceae</taxon>
        <taxon>PACMAD clade</taxon>
        <taxon>Panicoideae</taxon>
        <taxon>Panicodae</taxon>
        <taxon>Paniceae</taxon>
        <taxon>Anthephorinae</taxon>
        <taxon>Digitaria</taxon>
    </lineage>
</organism>
<dbReference type="InterPro" id="IPR044173">
    <property type="entry name" value="CASPL"/>
</dbReference>
<evidence type="ECO:0000259" key="8">
    <source>
        <dbReference type="Pfam" id="PF04535"/>
    </source>
</evidence>
<accession>A0A835BIN7</accession>
<protein>
    <recommendedName>
        <fullName evidence="7">CASP-like protein</fullName>
    </recommendedName>
</protein>
<sequence>MDVSTSGASLDKRQLPSLVPFINKVVEAIHFASLPGVQVFSVLTAQPNRYILEKNQRPILASFFVTSRVAQRGCVAMGSGCNGMDEEPNGSKAVTLLLRLSTMALALTSAVVMATASECTIYEPRGANKITVTFKDFPPFVYVVGFSIVATILEAAGIYLQVGKGGGDEEDEETPKLNKILLVLIDVLVPALLNLATGAAFSAVVAYGPQISACASTAGRFCDEVHRSKLFSLGASISAVLKAAAKDVPLKFSVWPISSDDC</sequence>
<dbReference type="PANTHER" id="PTHR36488">
    <property type="entry name" value="CASP-LIKE PROTEIN 1U1"/>
    <property type="match status" value="1"/>
</dbReference>
<keyword evidence="3 7" id="KW-1003">Cell membrane</keyword>
<reference evidence="9" key="1">
    <citation type="submission" date="2020-07" db="EMBL/GenBank/DDBJ databases">
        <title>Genome sequence and genetic diversity analysis of an under-domesticated orphan crop, white fonio (Digitaria exilis).</title>
        <authorList>
            <person name="Bennetzen J.L."/>
            <person name="Chen S."/>
            <person name="Ma X."/>
            <person name="Wang X."/>
            <person name="Yssel A.E.J."/>
            <person name="Chaluvadi S.R."/>
            <person name="Johnson M."/>
            <person name="Gangashetty P."/>
            <person name="Hamidou F."/>
            <person name="Sanogo M.D."/>
            <person name="Zwaenepoel A."/>
            <person name="Wallace J."/>
            <person name="Van De Peer Y."/>
            <person name="Van Deynze A."/>
        </authorList>
    </citation>
    <scope>NUCLEOTIDE SEQUENCE</scope>
    <source>
        <tissue evidence="9">Leaves</tissue>
    </source>
</reference>
<dbReference type="AlphaFoldDB" id="A0A835BIN7"/>
<comment type="caution">
    <text evidence="7">Lacks conserved residue(s) required for the propagation of feature annotation.</text>
</comment>
<keyword evidence="6 7" id="KW-0472">Membrane</keyword>
<dbReference type="Pfam" id="PF04535">
    <property type="entry name" value="CASP_dom"/>
    <property type="match status" value="1"/>
</dbReference>
<dbReference type="OrthoDB" id="668094at2759"/>